<dbReference type="eggNOG" id="COG0584">
    <property type="taxonomic scope" value="Bacteria"/>
</dbReference>
<dbReference type="GO" id="GO:0006629">
    <property type="term" value="P:lipid metabolic process"/>
    <property type="evidence" value="ECO:0007669"/>
    <property type="project" value="InterPro"/>
</dbReference>
<protein>
    <submittedName>
        <fullName evidence="2">Glycerophosphoryl diester phosphodiesterase</fullName>
    </submittedName>
</protein>
<evidence type="ECO:0000313" key="3">
    <source>
        <dbReference type="Proteomes" id="UP000002714"/>
    </source>
</evidence>
<dbReference type="PROSITE" id="PS51704">
    <property type="entry name" value="GP_PDE"/>
    <property type="match status" value="1"/>
</dbReference>
<dbReference type="STRING" id="326298.Suden_1231"/>
<dbReference type="PANTHER" id="PTHR46211">
    <property type="entry name" value="GLYCEROPHOSPHORYL DIESTER PHOSPHODIESTERASE"/>
    <property type="match status" value="1"/>
</dbReference>
<name>Q30R72_SULDN</name>
<reference evidence="2 3" key="1">
    <citation type="journal article" date="2008" name="Appl. Environ. Microbiol.">
        <title>Genome of the epsilonproteobacterial chemolithoautotroph Sulfurimonas denitrificans.</title>
        <authorList>
            <person name="Sievert S.M."/>
            <person name="Scott K.M."/>
            <person name="Klotz M.G."/>
            <person name="Chain P.S.G."/>
            <person name="Hauser L.J."/>
            <person name="Hemp J."/>
            <person name="Huegler M."/>
            <person name="Land M."/>
            <person name="Lapidus A."/>
            <person name="Larimer F.W."/>
            <person name="Lucas S."/>
            <person name="Malfatti S.A."/>
            <person name="Meyer F."/>
            <person name="Paulsen I.T."/>
            <person name="Ren Q."/>
            <person name="Simon J."/>
            <person name="Bailey K."/>
            <person name="Diaz E."/>
            <person name="Fitzpatrick K.A."/>
            <person name="Glover B."/>
            <person name="Gwatney N."/>
            <person name="Korajkic A."/>
            <person name="Long A."/>
            <person name="Mobberley J.M."/>
            <person name="Pantry S.N."/>
            <person name="Pazder G."/>
            <person name="Peterson S."/>
            <person name="Quintanilla J.D."/>
            <person name="Sprinkle R."/>
            <person name="Stephens J."/>
            <person name="Thomas P."/>
            <person name="Vaughn R."/>
            <person name="Weber M.J."/>
            <person name="Wooten L.L."/>
        </authorList>
    </citation>
    <scope>NUCLEOTIDE SEQUENCE [LARGE SCALE GENOMIC DNA]</scope>
    <source>
        <strain evidence="3">ATCC 33889 / DSM 1251</strain>
    </source>
</reference>
<keyword evidence="3" id="KW-1185">Reference proteome</keyword>
<gene>
    <name evidence="2" type="ordered locus">Suden_1231</name>
</gene>
<dbReference type="GO" id="GO:0008081">
    <property type="term" value="F:phosphoric diester hydrolase activity"/>
    <property type="evidence" value="ECO:0007669"/>
    <property type="project" value="InterPro"/>
</dbReference>
<dbReference type="OrthoDB" id="9787897at2"/>
<dbReference type="RefSeq" id="WP_011372861.1">
    <property type="nucleotide sequence ID" value="NC_007575.1"/>
</dbReference>
<organism evidence="2 3">
    <name type="scientific">Sulfurimonas denitrificans (strain ATCC 33889 / DSM 1251)</name>
    <name type="common">Thiomicrospira denitrificans (strain ATCC 33889 / DSM 1251)</name>
    <dbReference type="NCBI Taxonomy" id="326298"/>
    <lineage>
        <taxon>Bacteria</taxon>
        <taxon>Pseudomonadati</taxon>
        <taxon>Campylobacterota</taxon>
        <taxon>Epsilonproteobacteria</taxon>
        <taxon>Campylobacterales</taxon>
        <taxon>Sulfurimonadaceae</taxon>
        <taxon>Sulfurimonas</taxon>
    </lineage>
</organism>
<accession>Q30R72</accession>
<dbReference type="PANTHER" id="PTHR46211:SF1">
    <property type="entry name" value="GLYCEROPHOSPHODIESTER PHOSPHODIESTERASE, CYTOPLASMIC"/>
    <property type="match status" value="1"/>
</dbReference>
<dbReference type="SUPFAM" id="SSF51695">
    <property type="entry name" value="PLC-like phosphodiesterases"/>
    <property type="match status" value="1"/>
</dbReference>
<evidence type="ECO:0000313" key="2">
    <source>
        <dbReference type="EMBL" id="ABB44509.1"/>
    </source>
</evidence>
<dbReference type="InterPro" id="IPR017946">
    <property type="entry name" value="PLC-like_Pdiesterase_TIM-brl"/>
</dbReference>
<dbReference type="KEGG" id="tdn:Suden_1231"/>
<sequence length="257" mass="29427">MNFLELLNKPELIVAHRGANSLSPENTLNALKKSIGRADFIEIDTQLSKDGIAIIMHDDTLLRTTNVSQLSEFDSKKPYRVCDFTFEELKRLDYGSWFYTDNSKAEPLLTLHDALIFIKENNLFLNLEIKDISYAFSDNEVVEKIVKEINDIQCSDRVLVSSFRHEYLKIIKTKLHIPTAALAEDSHPKELLSYLRGLGVDGYCLNDELVDKKSVEMLREAGFFVGVYTVNSTLRSHVLFEMGVNFIFSDSLYKDKQ</sequence>
<proteinExistence type="predicted"/>
<dbReference type="Gene3D" id="3.20.20.190">
    <property type="entry name" value="Phosphatidylinositol (PI) phosphodiesterase"/>
    <property type="match status" value="1"/>
</dbReference>
<dbReference type="HOGENOM" id="CLU_030006_3_4_7"/>
<dbReference type="AlphaFoldDB" id="Q30R72"/>
<evidence type="ECO:0000259" key="1">
    <source>
        <dbReference type="PROSITE" id="PS51704"/>
    </source>
</evidence>
<dbReference type="Pfam" id="PF03009">
    <property type="entry name" value="GDPD"/>
    <property type="match status" value="1"/>
</dbReference>
<dbReference type="EMBL" id="CP000153">
    <property type="protein sequence ID" value="ABB44509.1"/>
    <property type="molecule type" value="Genomic_DNA"/>
</dbReference>
<dbReference type="Proteomes" id="UP000002714">
    <property type="component" value="Chromosome"/>
</dbReference>
<dbReference type="InterPro" id="IPR030395">
    <property type="entry name" value="GP_PDE_dom"/>
</dbReference>
<feature type="domain" description="GP-PDE" evidence="1">
    <location>
        <begin position="11"/>
        <end position="257"/>
    </location>
</feature>